<protein>
    <submittedName>
        <fullName evidence="1">Uncharacterized protein</fullName>
    </submittedName>
</protein>
<gene>
    <name evidence="1" type="ORF">J40TS1_10410</name>
</gene>
<organism evidence="1 2">
    <name type="scientific">Paenibacillus montaniterrae</name>
    <dbReference type="NCBI Taxonomy" id="429341"/>
    <lineage>
        <taxon>Bacteria</taxon>
        <taxon>Bacillati</taxon>
        <taxon>Bacillota</taxon>
        <taxon>Bacilli</taxon>
        <taxon>Bacillales</taxon>
        <taxon>Paenibacillaceae</taxon>
        <taxon>Paenibacillus</taxon>
    </lineage>
</organism>
<comment type="caution">
    <text evidence="1">The sequence shown here is derived from an EMBL/GenBank/DDBJ whole genome shotgun (WGS) entry which is preliminary data.</text>
</comment>
<proteinExistence type="predicted"/>
<evidence type="ECO:0000313" key="2">
    <source>
        <dbReference type="Proteomes" id="UP000683139"/>
    </source>
</evidence>
<dbReference type="AlphaFoldDB" id="A0A920CXT6"/>
<accession>A0A920CXT6</accession>
<sequence>MDMETVKLATIVERLAPEMFDFLTSQELETKIVLRDGIELLEPEDALEIVQFSICRGQSGTILH</sequence>
<dbReference type="Proteomes" id="UP000683139">
    <property type="component" value="Unassembled WGS sequence"/>
</dbReference>
<dbReference type="EMBL" id="BOSE01000001">
    <property type="protein sequence ID" value="GIP15399.1"/>
    <property type="molecule type" value="Genomic_DNA"/>
</dbReference>
<keyword evidence="2" id="KW-1185">Reference proteome</keyword>
<evidence type="ECO:0000313" key="1">
    <source>
        <dbReference type="EMBL" id="GIP15399.1"/>
    </source>
</evidence>
<dbReference type="RefSeq" id="WP_213513611.1">
    <property type="nucleotide sequence ID" value="NZ_BOSE01000001.1"/>
</dbReference>
<name>A0A920CXT6_9BACL</name>
<reference evidence="1" key="1">
    <citation type="submission" date="2021-03" db="EMBL/GenBank/DDBJ databases">
        <title>Antimicrobial resistance genes in bacteria isolated from Japanese honey, and their potential for conferring macrolide and lincosamide resistance in the American foulbrood pathogen Paenibacillus larvae.</title>
        <authorList>
            <person name="Okamoto M."/>
            <person name="Kumagai M."/>
            <person name="Kanamori H."/>
            <person name="Takamatsu D."/>
        </authorList>
    </citation>
    <scope>NUCLEOTIDE SEQUENCE</scope>
    <source>
        <strain evidence="1">J40TS1</strain>
    </source>
</reference>